<feature type="transmembrane region" description="Helical" evidence="1">
    <location>
        <begin position="80"/>
        <end position="101"/>
    </location>
</feature>
<proteinExistence type="predicted"/>
<evidence type="ECO:0000256" key="1">
    <source>
        <dbReference type="SAM" id="Phobius"/>
    </source>
</evidence>
<comment type="caution">
    <text evidence="2">The sequence shown here is derived from an EMBL/GenBank/DDBJ whole genome shotgun (WGS) entry which is preliminary data.</text>
</comment>
<accession>A0A5J4Z1U4</accession>
<dbReference type="Proteomes" id="UP000324585">
    <property type="component" value="Unassembled WGS sequence"/>
</dbReference>
<organism evidence="2 3">
    <name type="scientific">Porphyridium purpureum</name>
    <name type="common">Red alga</name>
    <name type="synonym">Porphyridium cruentum</name>
    <dbReference type="NCBI Taxonomy" id="35688"/>
    <lineage>
        <taxon>Eukaryota</taxon>
        <taxon>Rhodophyta</taxon>
        <taxon>Bangiophyceae</taxon>
        <taxon>Porphyridiales</taxon>
        <taxon>Porphyridiaceae</taxon>
        <taxon>Porphyridium</taxon>
    </lineage>
</organism>
<sequence length="155" mass="17934">MAGVQTPEVLFFSAMAQLVLGALAFSDRMFDEDFFRYKVWNLYVAQGFAAILGICAAFCKDIDSVRPDDKKYLRTQVFEIFAMVMEQAYVAYFLVRSYVTWLLPKDHFLFKYYAMQIVLHQAVLIVLVMLRVERTRPMRSTAPAKSASKDTKKDK</sequence>
<keyword evidence="3" id="KW-1185">Reference proteome</keyword>
<evidence type="ECO:0000313" key="2">
    <source>
        <dbReference type="EMBL" id="KAA8496657.1"/>
    </source>
</evidence>
<feature type="transmembrane region" description="Helical" evidence="1">
    <location>
        <begin position="113"/>
        <end position="130"/>
    </location>
</feature>
<keyword evidence="1" id="KW-1133">Transmembrane helix</keyword>
<protein>
    <submittedName>
        <fullName evidence="2">Uncharacterized protein</fullName>
    </submittedName>
</protein>
<evidence type="ECO:0000313" key="3">
    <source>
        <dbReference type="Proteomes" id="UP000324585"/>
    </source>
</evidence>
<keyword evidence="1" id="KW-0812">Transmembrane</keyword>
<gene>
    <name evidence="2" type="ORF">FVE85_0386</name>
</gene>
<dbReference type="AlphaFoldDB" id="A0A5J4Z1U4"/>
<dbReference type="EMBL" id="VRMN01000002">
    <property type="protein sequence ID" value="KAA8496657.1"/>
    <property type="molecule type" value="Genomic_DNA"/>
</dbReference>
<feature type="transmembrane region" description="Helical" evidence="1">
    <location>
        <begin position="40"/>
        <end position="59"/>
    </location>
</feature>
<reference evidence="3" key="1">
    <citation type="journal article" date="2019" name="Nat. Commun.">
        <title>Expansion of phycobilisome linker gene families in mesophilic red algae.</title>
        <authorList>
            <person name="Lee J."/>
            <person name="Kim D."/>
            <person name="Bhattacharya D."/>
            <person name="Yoon H.S."/>
        </authorList>
    </citation>
    <scope>NUCLEOTIDE SEQUENCE [LARGE SCALE GENOMIC DNA]</scope>
    <source>
        <strain evidence="3">CCMP 1328</strain>
    </source>
</reference>
<name>A0A5J4Z1U4_PORPP</name>
<keyword evidence="1" id="KW-0472">Membrane</keyword>